<protein>
    <recommendedName>
        <fullName evidence="3">RNA polymerase sigma-70 region 4 domain-containing protein</fullName>
    </recommendedName>
</protein>
<proteinExistence type="predicted"/>
<evidence type="ECO:0000313" key="1">
    <source>
        <dbReference type="EMBL" id="AEG14352.1"/>
    </source>
</evidence>
<dbReference type="AlphaFoldDB" id="A0AAU8PLP0"/>
<dbReference type="Pfam" id="PF18780">
    <property type="entry name" value="HNH_repeat"/>
    <property type="match status" value="2"/>
</dbReference>
<dbReference type="KEGG" id="dku:Desku_0746"/>
<accession>A0AAU8PLP0</accession>
<dbReference type="Proteomes" id="UP000009229">
    <property type="component" value="Chromosome"/>
</dbReference>
<dbReference type="InterPro" id="IPR041025">
    <property type="entry name" value="HNH_repeat"/>
</dbReference>
<keyword evidence="2" id="KW-1185">Reference proteome</keyword>
<sequence>MSALKEAAGELGRVPTAKEYDRIARERSLPKSNAVTSFFGSWRGALEAAGLVRSSACEVQEMVERVLSGGKRCVRASEIKGLPSSVKALIRSKVIVLKAKKETVTWLDRAAKAGFPEVPGCEKGREFAVRVASGETYREIGSSEGMSGERVRQIVHKYLRRVVHGTGNAGRMCRVRRELSGSGFPEVPGLEEARSLAERFVSGETYESIAESTGLPWWRVKHLIGKYAACVMEGRKPRGLWAGIDRDTAAGYVLKAVRDLGRVPTRREYDAYCRAAGGPPSHVLVRIFGSWRGVLGAAVFPRGDVLNVAAAEYEGAGVPEGTQV</sequence>
<gene>
    <name evidence="1" type="ordered locus">Desku_0746</name>
</gene>
<reference evidence="2" key="1">
    <citation type="submission" date="2011-05" db="EMBL/GenBank/DDBJ databases">
        <title>Complete sequence of Desulfotomaculum kuznetsovii DSM 6115.</title>
        <authorList>
            <person name="Lucas S."/>
            <person name="Han J."/>
            <person name="Lapidus A."/>
            <person name="Cheng J.-F."/>
            <person name="Goodwin L."/>
            <person name="Pitluck S."/>
            <person name="Peters L."/>
            <person name="Mikhailova N."/>
            <person name="Lu M."/>
            <person name="Saunders E."/>
            <person name="Han C."/>
            <person name="Tapia R."/>
            <person name="Land M."/>
            <person name="Hauser L."/>
            <person name="Kyrpides N."/>
            <person name="Ivanova N."/>
            <person name="Pagani I."/>
            <person name="Nazina T."/>
            <person name="Ivanova A."/>
            <person name="Parshina S."/>
            <person name="Kuever J."/>
            <person name="Muyzer G."/>
            <person name="Plugge C."/>
            <person name="Stams A."/>
            <person name="Woyke T."/>
        </authorList>
    </citation>
    <scope>NUCLEOTIDE SEQUENCE [LARGE SCALE GENOMIC DNA]</scope>
    <source>
        <strain evidence="2">DSM 6115 / VKM B-1805 / 17</strain>
    </source>
</reference>
<evidence type="ECO:0000313" key="2">
    <source>
        <dbReference type="Proteomes" id="UP000009229"/>
    </source>
</evidence>
<name>A0AAU8PLP0_DESK7</name>
<evidence type="ECO:0008006" key="3">
    <source>
        <dbReference type="Google" id="ProtNLM"/>
    </source>
</evidence>
<organism evidence="1 2">
    <name type="scientific">Desulfofundulus kuznetsovii (strain DSM 6115 / VKM B-1805 / 17)</name>
    <name type="common">Desulfotomaculum kuznetsovii</name>
    <dbReference type="NCBI Taxonomy" id="760568"/>
    <lineage>
        <taxon>Bacteria</taxon>
        <taxon>Bacillati</taxon>
        <taxon>Bacillota</taxon>
        <taxon>Clostridia</taxon>
        <taxon>Eubacteriales</taxon>
        <taxon>Peptococcaceae</taxon>
        <taxon>Desulfofundulus</taxon>
    </lineage>
</organism>
<dbReference type="EMBL" id="CP002770">
    <property type="protein sequence ID" value="AEG14352.1"/>
    <property type="molecule type" value="Genomic_DNA"/>
</dbReference>